<evidence type="ECO:0000256" key="1">
    <source>
        <dbReference type="ARBA" id="ARBA00005964"/>
    </source>
</evidence>
<dbReference type="Pfam" id="PF00135">
    <property type="entry name" value="COesterase"/>
    <property type="match status" value="1"/>
</dbReference>
<evidence type="ECO:0000259" key="4">
    <source>
        <dbReference type="Pfam" id="PF00135"/>
    </source>
</evidence>
<dbReference type="PANTHER" id="PTHR43142:SF1">
    <property type="entry name" value="CARBOXYLIC ESTER HYDROLASE"/>
    <property type="match status" value="1"/>
</dbReference>
<keyword evidence="2 3" id="KW-0378">Hydrolase</keyword>
<dbReference type="AlphaFoldDB" id="A0A9Q4C575"/>
<organism evidence="6 7">
    <name type="scientific">Corynebacterium pygosceleis</name>
    <dbReference type="NCBI Taxonomy" id="2800406"/>
    <lineage>
        <taxon>Bacteria</taxon>
        <taxon>Bacillati</taxon>
        <taxon>Actinomycetota</taxon>
        <taxon>Actinomycetes</taxon>
        <taxon>Mycobacteriales</taxon>
        <taxon>Corynebacteriaceae</taxon>
        <taxon>Corynebacterium</taxon>
    </lineage>
</organism>
<proteinExistence type="inferred from homology"/>
<evidence type="ECO:0000313" key="8">
    <source>
        <dbReference type="Proteomes" id="UP001081709"/>
    </source>
</evidence>
<dbReference type="GO" id="GO:0016787">
    <property type="term" value="F:hydrolase activity"/>
    <property type="evidence" value="ECO:0007669"/>
    <property type="project" value="UniProtKB-KW"/>
</dbReference>
<dbReference type="InterPro" id="IPR002018">
    <property type="entry name" value="CarbesteraseB"/>
</dbReference>
<evidence type="ECO:0000256" key="3">
    <source>
        <dbReference type="RuleBase" id="RU361235"/>
    </source>
</evidence>
<feature type="domain" description="Carboxylesterase type B" evidence="4">
    <location>
        <begin position="94"/>
        <end position="214"/>
    </location>
</feature>
<name>A0A9Q4C575_9CORY</name>
<dbReference type="PANTHER" id="PTHR43142">
    <property type="entry name" value="CARBOXYLIC ESTER HYDROLASE"/>
    <property type="match status" value="1"/>
</dbReference>
<evidence type="ECO:0000313" key="6">
    <source>
        <dbReference type="EMBL" id="MCX7467276.1"/>
    </source>
</evidence>
<reference evidence="6" key="1">
    <citation type="submission" date="2022-11" db="EMBL/GenBank/DDBJ databases">
        <title>Corynebacterium sp. isolated from Penguins.</title>
        <authorList>
            <person name="Sedlar K."/>
            <person name="Svec P."/>
        </authorList>
    </citation>
    <scope>NUCLEOTIDE SEQUENCE</scope>
    <source>
        <strain evidence="5">P7003</strain>
        <strain evidence="6">P7374</strain>
    </source>
</reference>
<sequence length="465" mass="50239">MDSSPKLQVRAPDVVATGVIGVSSGEGRRRDGDGDGDTVTFYSLPYSHIPSPFVSPEPLRERVTVDATVPKARQVGLTVSAPVSAVRAAADGASPPPDLPVIAFLHGGRYESGHHDGSWYGGQAFARDGAVFVSVGYRMAFEGFAHFDDEDPAHYRGTDDAVTALEWIQRNIESFGGDPTNVTLMGQSAGGGMAVWLARRDHYRGAFRRIVALSPGYPRQSFDRRRRVLPFIGGSTSREKLASLSPGRRDALYRRYRARYITDSAVGPNPFDGSQLVDVPILLTHTTDEFYLEPVGAWCDARGTGAGFARLFARSLGATIDPASYIAACRDIDPARVAGRLVGDSTIRRWVSSIAESAPGPLWMLQFTGAGGQPALHCAELPLVFDCLDTLPARVDALLGDDAAGRLQPLADRVHRTVLDFATGRRPGWRMFDTDGDRFSRTIDVTTGDIGGTTDPLGYVRRAFP</sequence>
<evidence type="ECO:0000313" key="7">
    <source>
        <dbReference type="Proteomes" id="UP001071478"/>
    </source>
</evidence>
<dbReference type="EC" id="3.1.1.-" evidence="3"/>
<protein>
    <recommendedName>
        <fullName evidence="3">Carboxylic ester hydrolase</fullName>
        <ecNumber evidence="3">3.1.1.-</ecNumber>
    </recommendedName>
</protein>
<dbReference type="EMBL" id="JAPMKU010000001">
    <property type="protein sequence ID" value="MCX7467276.1"/>
    <property type="molecule type" value="Genomic_DNA"/>
</dbReference>
<accession>A0A9Q4C575</accession>
<comment type="similarity">
    <text evidence="1 3">Belongs to the type-B carboxylesterase/lipase family.</text>
</comment>
<dbReference type="Gene3D" id="3.40.50.1820">
    <property type="entry name" value="alpha/beta hydrolase"/>
    <property type="match status" value="1"/>
</dbReference>
<dbReference type="InterPro" id="IPR019826">
    <property type="entry name" value="Carboxylesterase_B_AS"/>
</dbReference>
<dbReference type="InterPro" id="IPR029058">
    <property type="entry name" value="AB_hydrolase_fold"/>
</dbReference>
<dbReference type="Proteomes" id="UP001071478">
    <property type="component" value="Unassembled WGS sequence"/>
</dbReference>
<evidence type="ECO:0000256" key="2">
    <source>
        <dbReference type="ARBA" id="ARBA00022801"/>
    </source>
</evidence>
<dbReference type="PROSITE" id="PS00122">
    <property type="entry name" value="CARBOXYLESTERASE_B_1"/>
    <property type="match status" value="1"/>
</dbReference>
<dbReference type="Proteomes" id="UP001081709">
    <property type="component" value="Unassembled WGS sequence"/>
</dbReference>
<keyword evidence="8" id="KW-1185">Reference proteome</keyword>
<gene>
    <name evidence="5" type="ORF">OS125_03140</name>
    <name evidence="6" type="ORF">OS129_00055</name>
</gene>
<dbReference type="RefSeq" id="WP_248085924.1">
    <property type="nucleotide sequence ID" value="NZ_JALNJA010000001.1"/>
</dbReference>
<dbReference type="EMBL" id="JAPMKV010000001">
    <property type="protein sequence ID" value="MCX7444241.1"/>
    <property type="molecule type" value="Genomic_DNA"/>
</dbReference>
<evidence type="ECO:0000313" key="5">
    <source>
        <dbReference type="EMBL" id="MCX7444241.1"/>
    </source>
</evidence>
<comment type="caution">
    <text evidence="6">The sequence shown here is derived from an EMBL/GenBank/DDBJ whole genome shotgun (WGS) entry which is preliminary data.</text>
</comment>
<dbReference type="SUPFAM" id="SSF53474">
    <property type="entry name" value="alpha/beta-Hydrolases"/>
    <property type="match status" value="1"/>
</dbReference>